<feature type="compositionally biased region" description="Basic and acidic residues" evidence="1">
    <location>
        <begin position="147"/>
        <end position="156"/>
    </location>
</feature>
<dbReference type="EMBL" id="QXFZ01000460">
    <property type="protein sequence ID" value="KAE9115547.1"/>
    <property type="molecule type" value="Genomic_DNA"/>
</dbReference>
<feature type="region of interest" description="Disordered" evidence="1">
    <location>
        <begin position="283"/>
        <end position="378"/>
    </location>
</feature>
<evidence type="ECO:0000313" key="9">
    <source>
        <dbReference type="Proteomes" id="UP000429523"/>
    </source>
</evidence>
<feature type="compositionally biased region" description="Basic and acidic residues" evidence="1">
    <location>
        <begin position="803"/>
        <end position="813"/>
    </location>
</feature>
<dbReference type="Proteomes" id="UP000441208">
    <property type="component" value="Unassembled WGS sequence"/>
</dbReference>
<feature type="region of interest" description="Disordered" evidence="1">
    <location>
        <begin position="1858"/>
        <end position="1903"/>
    </location>
</feature>
<dbReference type="InterPro" id="IPR011990">
    <property type="entry name" value="TPR-like_helical_dom_sf"/>
</dbReference>
<organism evidence="6 10">
    <name type="scientific">Phytophthora fragariae</name>
    <dbReference type="NCBI Taxonomy" id="53985"/>
    <lineage>
        <taxon>Eukaryota</taxon>
        <taxon>Sar</taxon>
        <taxon>Stramenopiles</taxon>
        <taxon>Oomycota</taxon>
        <taxon>Peronosporomycetes</taxon>
        <taxon>Peronosporales</taxon>
        <taxon>Peronosporaceae</taxon>
        <taxon>Phytophthora</taxon>
    </lineage>
</organism>
<feature type="compositionally biased region" description="Low complexity" evidence="1">
    <location>
        <begin position="51"/>
        <end position="74"/>
    </location>
</feature>
<feature type="compositionally biased region" description="Polar residues" evidence="1">
    <location>
        <begin position="325"/>
        <end position="335"/>
    </location>
</feature>
<keyword evidence="10" id="KW-1185">Reference proteome</keyword>
<feature type="compositionally biased region" description="Basic and acidic residues" evidence="1">
    <location>
        <begin position="289"/>
        <end position="304"/>
    </location>
</feature>
<dbReference type="Proteomes" id="UP000433483">
    <property type="component" value="Unassembled WGS sequence"/>
</dbReference>
<dbReference type="Proteomes" id="UP000440732">
    <property type="component" value="Unassembled WGS sequence"/>
</dbReference>
<evidence type="ECO:0000313" key="8">
    <source>
        <dbReference type="EMBL" id="KAE9302786.1"/>
    </source>
</evidence>
<proteinExistence type="predicted"/>
<evidence type="ECO:0000313" key="2">
    <source>
        <dbReference type="EMBL" id="KAE8940180.1"/>
    </source>
</evidence>
<dbReference type="SUPFAM" id="SSF48452">
    <property type="entry name" value="TPR-like"/>
    <property type="match status" value="1"/>
</dbReference>
<feature type="compositionally biased region" description="Basic and acidic residues" evidence="1">
    <location>
        <begin position="338"/>
        <end position="352"/>
    </location>
</feature>
<accession>A0A6A3YCB8</accession>
<dbReference type="Proteomes" id="UP000429523">
    <property type="component" value="Unassembled WGS sequence"/>
</dbReference>
<evidence type="ECO:0000313" key="5">
    <source>
        <dbReference type="EMBL" id="KAE9146456.1"/>
    </source>
</evidence>
<feature type="region of interest" description="Disordered" evidence="1">
    <location>
        <begin position="1705"/>
        <end position="1728"/>
    </location>
</feature>
<evidence type="ECO:0000313" key="10">
    <source>
        <dbReference type="Proteomes" id="UP000433483"/>
    </source>
</evidence>
<dbReference type="Gene3D" id="1.25.40.10">
    <property type="entry name" value="Tetratricopeptide repeat domain"/>
    <property type="match status" value="1"/>
</dbReference>
<evidence type="ECO:0000313" key="6">
    <source>
        <dbReference type="EMBL" id="KAE9216137.1"/>
    </source>
</evidence>
<dbReference type="EMBL" id="QXGD01000259">
    <property type="protein sequence ID" value="KAE9245651.1"/>
    <property type="molecule type" value="Genomic_DNA"/>
</dbReference>
<dbReference type="Proteomes" id="UP000488956">
    <property type="component" value="Unassembled WGS sequence"/>
</dbReference>
<dbReference type="SMART" id="SM00028">
    <property type="entry name" value="TPR"/>
    <property type="match status" value="3"/>
</dbReference>
<dbReference type="EMBL" id="QXGB01000409">
    <property type="protein sequence ID" value="KAE9216137.1"/>
    <property type="molecule type" value="Genomic_DNA"/>
</dbReference>
<feature type="compositionally biased region" description="Basic and acidic residues" evidence="1">
    <location>
        <begin position="219"/>
        <end position="228"/>
    </location>
</feature>
<gene>
    <name evidence="8" type="ORF">PF001_g13855</name>
    <name evidence="7" type="ORF">PF002_g7144</name>
    <name evidence="6" type="ORF">PF005_g9183</name>
    <name evidence="5" type="ORF">PF006_g8775</name>
    <name evidence="3" type="ORF">PF007_g9983</name>
    <name evidence="2" type="ORF">PF009_g10004</name>
    <name evidence="4" type="ORF">PF010_g8981</name>
</gene>
<evidence type="ECO:0000256" key="1">
    <source>
        <dbReference type="SAM" id="MobiDB-lite"/>
    </source>
</evidence>
<evidence type="ECO:0000313" key="4">
    <source>
        <dbReference type="EMBL" id="KAE9116391.1"/>
    </source>
</evidence>
<feature type="compositionally biased region" description="Basic residues" evidence="1">
    <location>
        <begin position="1084"/>
        <end position="1098"/>
    </location>
</feature>
<feature type="region of interest" description="Disordered" evidence="1">
    <location>
        <begin position="1065"/>
        <end position="1121"/>
    </location>
</feature>
<evidence type="ECO:0000313" key="11">
    <source>
        <dbReference type="Proteomes" id="UP000437068"/>
    </source>
</evidence>
<feature type="region of interest" description="Disordered" evidence="1">
    <location>
        <begin position="876"/>
        <end position="936"/>
    </location>
</feature>
<dbReference type="InterPro" id="IPR019734">
    <property type="entry name" value="TPR_rpt"/>
</dbReference>
<evidence type="ECO:0000313" key="7">
    <source>
        <dbReference type="EMBL" id="KAE9245651.1"/>
    </source>
</evidence>
<feature type="compositionally biased region" description="Basic and acidic residues" evidence="1">
    <location>
        <begin position="589"/>
        <end position="599"/>
    </location>
</feature>
<dbReference type="EMBL" id="QXGE01000834">
    <property type="protein sequence ID" value="KAE9302786.1"/>
    <property type="molecule type" value="Genomic_DNA"/>
</dbReference>
<feature type="region of interest" description="Disordered" evidence="1">
    <location>
        <begin position="524"/>
        <end position="626"/>
    </location>
</feature>
<feature type="compositionally biased region" description="Polar residues" evidence="1">
    <location>
        <begin position="1864"/>
        <end position="1881"/>
    </location>
</feature>
<evidence type="ECO:0000313" key="14">
    <source>
        <dbReference type="Proteomes" id="UP000441208"/>
    </source>
</evidence>
<dbReference type="OrthoDB" id="165838at2759"/>
<evidence type="ECO:0000313" key="3">
    <source>
        <dbReference type="EMBL" id="KAE9115547.1"/>
    </source>
</evidence>
<evidence type="ECO:0000313" key="12">
    <source>
        <dbReference type="Proteomes" id="UP000440367"/>
    </source>
</evidence>
<dbReference type="Proteomes" id="UP000440367">
    <property type="component" value="Unassembled WGS sequence"/>
</dbReference>
<dbReference type="Proteomes" id="UP000437068">
    <property type="component" value="Unassembled WGS sequence"/>
</dbReference>
<feature type="region of interest" description="Disordered" evidence="1">
    <location>
        <begin position="47"/>
        <end position="74"/>
    </location>
</feature>
<sequence length="1977" mass="218824">MSAVNSSARETLRPPSQPRDQLVLQVANVALSGRLLSIEIFEVQNSATPKTTGTPSSPLRGSTPLPSTPLTPSRTAGFRVAARDDVENEYSLFVTRQKAEYLYRAAYPVEAAATEVISLEAMANGILGHLNIIGNRQRDVGKLVCREPEPHVEKKTRVLPASTPPDKKRNPHLPSKRQDQRAVRVNKTSKRTMEAVAKAMRRHEQDTSGDDESAGSEAESGKMDRKSSEASILHRMAVADSKTMWKAELETNYEESEHAPPLIEEEKDINAYKIQPYTLAPGLSPVKRALPERKTKHRDLEERRQKGRQQRIRATQAAHEAPTPALSSLQAQSSYKVVIEETEHDVSGEGSRRSSMVTGSSTEKSTPQPRASSAPRSSAIVGNAYALENLPGDTSEPEQFLRRRPSGVHRSLLRKDHWQDEIGMGVEITAERPPLQTPPTRLDVLLGTAKRAMMVSSFQRSTVNLRVGFQQSRTTTSPALTLLALGASHSAPILQSPKFEKPTTSDQLANAGVSFSQTVINKQFTADDTPAGEERTTTPDVSINDGARPLARSTSTDTGCHLSSESASPRTGDGKSIYQSSSPVEAPESFDRLSLREDVLDPEQPMPEESRAESQSRSRQRSNSVGSEGIVRLAPLLNVVKPVVQEFLTPSEPGVIVETSEMSKSEVVEEKETTVPLADPEVIMFPSIDSTTEVNEEIAADKSEEIRLELPQAAVPSFQDVKEMQACDNSFLPIIGTITTENEDTGTCEPRQSAQVLPPHSQEELTFPLAIPLECWEEQTDSTTSSDTRREQTEELLSNATTLEERTSDDQKPVNDGVSRVIAPVPDIGVDTPTQGQNFYPKENNSDVQENKSQYAVENASSVAKVQVNEDYQEISDLDGRNSDIVGSDVLSEDNEGENDATHPRSSDTISNADSILPSPRNIGEFSDTSDVGDDKRCTTLANDVYQLELPQEENVACADPDDIKTLTSVIHQQHVDKETDFEVGGSIGETTGIPFGVVSASDSELEPLAHDDDPPVTSGPSIIFEPAMHLVGGEERASAILGQDEKLSLEKHDDDEMKHTKAAEFIPSASPGQTPSPSEKTKVIARKKSLSPSKKSRPISPTEKAKGSSKGSRRRTTVAQVPDVQVIAEPTPKLERRHTAEDVKRRNRARRMSTFEKSDVLPDLVRANTSKNMVATPAEKSSGPALRLHNKLQVPSKRHASQHSGVGQSATNYHKKWGKWLAGRNIIEKVGCLQLEDVVVADPRNEENVLKLGLRYARWSGTSMSGILLLEHAALLHKNATGTQDYWFWLGSAHLDIFMRHRKYLPVARFHLSKSLRAFTSAFAYIGSLADPLLLLRYAIGLFWHKGDGNLEKTRDIFLELFSQFVSFCDKDRPNLVFLQFQVFHRLKLYVDAIECMNKVIALHESIPHQPTPVGGPVLTSANALAHFAVYNAADYRLMLMQCQQASGDYVAAAQSLASVLKLKGIQQDTTLRDEQYFDLWYSLAEKCFHHEDYALALEYYAIALNFAKQSQVLAAIHYNLGLCFQSLGEDNKCVTEYKRARTANRHVPPLVSLTELSTPYDERFAQLLQKTVVQTIEEVRVELYGRAVRRLQRVFRQSRRNLNINLDNKTSDIPQAKMPSLSKRRLSIALARNPPALVKIEDAVEESDVHEEDNVLSKAVITDDNQVSKREESALEITERRHESFLVRKQAAVEEMADLLANPQYRGRGTSPSSRPNARVRAGSQLRSGLLSPEKDRLDVRRKQSMETFRQLGYVSSTMPWIEFWEKLLVLALDLFETRQTLYASIARVRGRLPLVADDVAFCALAESIGNVHEAVEKLHDPAYERELTYVCAVIEVSKQLVQHFPLGPGQLPVKSPHVSLPTVSSPRTDTDGSHNSMGATIPGRTVLPPYSPTREASASNSNSKQHLRLNQMLNLHFQEHVQQQEAAIAIAEATGGFAHPQRRMEKLAVLKDFRKANDVLLSSQLAFGSERATT</sequence>
<feature type="region of interest" description="Disordered" evidence="1">
    <location>
        <begin position="778"/>
        <end position="852"/>
    </location>
</feature>
<comment type="caution">
    <text evidence="6">The sequence shown here is derived from an EMBL/GenBank/DDBJ whole genome shotgun (WGS) entry which is preliminary data.</text>
</comment>
<dbReference type="EMBL" id="QXFX01000420">
    <property type="protein sequence ID" value="KAE9116391.1"/>
    <property type="molecule type" value="Genomic_DNA"/>
</dbReference>
<feature type="compositionally biased region" description="Polar residues" evidence="1">
    <location>
        <begin position="353"/>
        <end position="368"/>
    </location>
</feature>
<feature type="region of interest" description="Disordered" evidence="1">
    <location>
        <begin position="147"/>
        <end position="231"/>
    </location>
</feature>
<dbReference type="EMBL" id="QXGF01000442">
    <property type="protein sequence ID" value="KAE8940180.1"/>
    <property type="molecule type" value="Genomic_DNA"/>
</dbReference>
<name>A0A6A3YCB8_9STRA</name>
<feature type="compositionally biased region" description="Polar residues" evidence="1">
    <location>
        <begin position="552"/>
        <end position="569"/>
    </location>
</feature>
<dbReference type="EMBL" id="QXGA01000406">
    <property type="protein sequence ID" value="KAE9146456.1"/>
    <property type="molecule type" value="Genomic_DNA"/>
</dbReference>
<evidence type="ECO:0000313" key="15">
    <source>
        <dbReference type="Proteomes" id="UP000488956"/>
    </source>
</evidence>
<feature type="compositionally biased region" description="Low complexity" evidence="1">
    <location>
        <begin position="369"/>
        <end position="378"/>
    </location>
</feature>
<evidence type="ECO:0000313" key="13">
    <source>
        <dbReference type="Proteomes" id="UP000440732"/>
    </source>
</evidence>
<reference evidence="9 10" key="1">
    <citation type="submission" date="2018-08" db="EMBL/GenBank/DDBJ databases">
        <title>Genomic investigation of the strawberry pathogen Phytophthora fragariae indicates pathogenicity is determined by transcriptional variation in three key races.</title>
        <authorList>
            <person name="Adams T.M."/>
            <person name="Armitage A.D."/>
            <person name="Sobczyk M.K."/>
            <person name="Bates H.J."/>
            <person name="Dunwell J.M."/>
            <person name="Nellist C.F."/>
            <person name="Harrison R.J."/>
        </authorList>
    </citation>
    <scope>NUCLEOTIDE SEQUENCE [LARGE SCALE GENOMIC DNA]</scope>
    <source>
        <strain evidence="8 11">A4</strain>
        <strain evidence="7 12">BC-1</strain>
        <strain evidence="6 10">NOV-27</strain>
        <strain evidence="5 13">NOV-5</strain>
        <strain evidence="3 14">NOV-71</strain>
        <strain evidence="2 9">NOV-9</strain>
        <strain evidence="4 15">ONT-3</strain>
    </source>
</reference>
<protein>
    <submittedName>
        <fullName evidence="6">Uncharacterized protein</fullName>
    </submittedName>
</protein>